<sequence length="823" mass="91673">MNGVGRRNKRRGAIALLAAAAMCLLALLWAGQREKPAAVKGDGAMQPDYARYITETFEDLTKKVDFEVVRKRIYQSSTASIDTRKSTNFAALSWRMYALTGKQDYLDYSKKTWDMLFEEWRKHPDLYKKSPYNSFFIGESLMIAYAGLKQKGLVSAEDEAMLQDALKVTNVYQPGDHNQALSRIVGTLRSLAAFPGHPDAGAWRSNVERGWNNWYRNKDITENASGYMSISLMQVIKIAKLRGAEQELQNPEVRHMFTRYRDMIAPSGAIPEYGDDYFMEWTNWMYVFESAARLYNDPSFLTAAANVFRFGTAHYPLASHPSDFSANLDQLTSLFWMSDLLYLEPASLKPAEWPRASAVLHRSEPGNPKAADKLMLSASGKPGAPFVMSELFGRGSHAHTNRTGAIQYYETGGIPLYHGMARHNKGATDSNIVAMLPQISSHNYPYGETKFEPDTWYTESIPSQLLRLYEEADGAEGSTKATFKELTLRLDAGTSDASQPFELIIDNLRLEGPAGVRIIDDFETLGARWTRPDQPYALSPDSTSGQAALRVTIKPKASLFYSTRERYDLTFDVRDYTTIKYDWKYKAPARTISFIFRPNNDSGLDTKPGDLNIMPAVLSPRAEDKAQDSYGEYTLNNYFGFDTTLTRKIVLTAEGYLIVQDRLQPGKSTDGYAAGPVWQQYSAGDRGDNWFDSQGEMKTAAGQRLPWKALDGTSVPARNVLTYFERAEERAFGIHKASVTNNPTPAATVYAKQPVHAGQPVTFVSVLVPHAPEEAAADTAARISVQTAGTGGLNSLVTIQPSGSGSRPVTIRIDAVDWSVKRE</sequence>
<organism evidence="1 2">
    <name type="scientific">Paenibacillus solanacearum</name>
    <dbReference type="NCBI Taxonomy" id="2048548"/>
    <lineage>
        <taxon>Bacteria</taxon>
        <taxon>Bacillati</taxon>
        <taxon>Bacillota</taxon>
        <taxon>Bacilli</taxon>
        <taxon>Bacillales</taxon>
        <taxon>Paenibacillaceae</taxon>
        <taxon>Paenibacillus</taxon>
    </lineage>
</organism>
<dbReference type="Proteomes" id="UP000693672">
    <property type="component" value="Unassembled WGS sequence"/>
</dbReference>
<dbReference type="AlphaFoldDB" id="A0A916NX91"/>
<keyword evidence="2" id="KW-1185">Reference proteome</keyword>
<dbReference type="RefSeq" id="WP_218092330.1">
    <property type="nucleotide sequence ID" value="NZ_CAJVAS010000009.1"/>
</dbReference>
<protein>
    <submittedName>
        <fullName evidence="1">Uncharacterized protein</fullName>
    </submittedName>
</protein>
<proteinExistence type="predicted"/>
<gene>
    <name evidence="1" type="ORF">PAESOLCIP111_02550</name>
</gene>
<evidence type="ECO:0000313" key="2">
    <source>
        <dbReference type="Proteomes" id="UP000693672"/>
    </source>
</evidence>
<name>A0A916NX91_9BACL</name>
<reference evidence="1" key="1">
    <citation type="submission" date="2021-06" db="EMBL/GenBank/DDBJ databases">
        <authorList>
            <person name="Criscuolo A."/>
        </authorList>
    </citation>
    <scope>NUCLEOTIDE SEQUENCE</scope>
    <source>
        <strain evidence="1">CIP111600</strain>
    </source>
</reference>
<evidence type="ECO:0000313" key="1">
    <source>
        <dbReference type="EMBL" id="CAG7623685.1"/>
    </source>
</evidence>
<dbReference type="EMBL" id="CAJVAS010000009">
    <property type="protein sequence ID" value="CAG7623685.1"/>
    <property type="molecule type" value="Genomic_DNA"/>
</dbReference>
<comment type="caution">
    <text evidence="1">The sequence shown here is derived from an EMBL/GenBank/DDBJ whole genome shotgun (WGS) entry which is preliminary data.</text>
</comment>
<accession>A0A916NX91</accession>